<dbReference type="EMBL" id="WHUW01000204">
    <property type="protein sequence ID" value="KAF8418236.1"/>
    <property type="molecule type" value="Genomic_DNA"/>
</dbReference>
<evidence type="ECO:0000313" key="1">
    <source>
        <dbReference type="EMBL" id="KAF8418236.1"/>
    </source>
</evidence>
<reference evidence="1" key="2">
    <citation type="journal article" date="2020" name="Nat. Commun.">
        <title>Large-scale genome sequencing of mycorrhizal fungi provides insights into the early evolution of symbiotic traits.</title>
        <authorList>
            <person name="Miyauchi S."/>
            <person name="Kiss E."/>
            <person name="Kuo A."/>
            <person name="Drula E."/>
            <person name="Kohler A."/>
            <person name="Sanchez-Garcia M."/>
            <person name="Morin E."/>
            <person name="Andreopoulos B."/>
            <person name="Barry K.W."/>
            <person name="Bonito G."/>
            <person name="Buee M."/>
            <person name="Carver A."/>
            <person name="Chen C."/>
            <person name="Cichocki N."/>
            <person name="Clum A."/>
            <person name="Culley D."/>
            <person name="Crous P.W."/>
            <person name="Fauchery L."/>
            <person name="Girlanda M."/>
            <person name="Hayes R.D."/>
            <person name="Keri Z."/>
            <person name="LaButti K."/>
            <person name="Lipzen A."/>
            <person name="Lombard V."/>
            <person name="Magnuson J."/>
            <person name="Maillard F."/>
            <person name="Murat C."/>
            <person name="Nolan M."/>
            <person name="Ohm R.A."/>
            <person name="Pangilinan J."/>
            <person name="Pereira M.F."/>
            <person name="Perotto S."/>
            <person name="Peter M."/>
            <person name="Pfister S."/>
            <person name="Riley R."/>
            <person name="Sitrit Y."/>
            <person name="Stielow J.B."/>
            <person name="Szollosi G."/>
            <person name="Zifcakova L."/>
            <person name="Stursova M."/>
            <person name="Spatafora J.W."/>
            <person name="Tedersoo L."/>
            <person name="Vaario L.M."/>
            <person name="Yamada A."/>
            <person name="Yan M."/>
            <person name="Wang P."/>
            <person name="Xu J."/>
            <person name="Bruns T."/>
            <person name="Baldrian P."/>
            <person name="Vilgalys R."/>
            <person name="Dunand C."/>
            <person name="Henrissat B."/>
            <person name="Grigoriev I.V."/>
            <person name="Hibbett D."/>
            <person name="Nagy L.G."/>
            <person name="Martin F.M."/>
        </authorList>
    </citation>
    <scope>NUCLEOTIDE SEQUENCE</scope>
    <source>
        <strain evidence="1">BED1</strain>
    </source>
</reference>
<dbReference type="AlphaFoldDB" id="A0AAD4BC63"/>
<comment type="caution">
    <text evidence="1">The sequence shown here is derived from an EMBL/GenBank/DDBJ whole genome shotgun (WGS) entry which is preliminary data.</text>
</comment>
<dbReference type="Proteomes" id="UP001194468">
    <property type="component" value="Unassembled WGS sequence"/>
</dbReference>
<gene>
    <name evidence="2" type="ORF">L210DRAFT_3534912</name>
    <name evidence="1" type="ORF">L210DRAFT_3579724</name>
</gene>
<dbReference type="PROSITE" id="PS51257">
    <property type="entry name" value="PROKAR_LIPOPROTEIN"/>
    <property type="match status" value="1"/>
</dbReference>
<organism evidence="1 3">
    <name type="scientific">Boletus edulis BED1</name>
    <dbReference type="NCBI Taxonomy" id="1328754"/>
    <lineage>
        <taxon>Eukaryota</taxon>
        <taxon>Fungi</taxon>
        <taxon>Dikarya</taxon>
        <taxon>Basidiomycota</taxon>
        <taxon>Agaricomycotina</taxon>
        <taxon>Agaricomycetes</taxon>
        <taxon>Agaricomycetidae</taxon>
        <taxon>Boletales</taxon>
        <taxon>Boletineae</taxon>
        <taxon>Boletaceae</taxon>
        <taxon>Boletoideae</taxon>
        <taxon>Boletus</taxon>
    </lineage>
</organism>
<sequence>MRCAASPIAHQGVPVSTSCCRRSAPRPVRSWCSLPPVPLLLSQTRTRHQPFLATHAPLGSTV</sequence>
<evidence type="ECO:0000313" key="3">
    <source>
        <dbReference type="Proteomes" id="UP001194468"/>
    </source>
</evidence>
<name>A0AAD4BC63_BOLED</name>
<reference evidence="1" key="1">
    <citation type="submission" date="2019-10" db="EMBL/GenBank/DDBJ databases">
        <authorList>
            <consortium name="DOE Joint Genome Institute"/>
            <person name="Kuo A."/>
            <person name="Miyauchi S."/>
            <person name="Kiss E."/>
            <person name="Drula E."/>
            <person name="Kohler A."/>
            <person name="Sanchez-Garcia M."/>
            <person name="Andreopoulos B."/>
            <person name="Barry K.W."/>
            <person name="Bonito G."/>
            <person name="Buee M."/>
            <person name="Carver A."/>
            <person name="Chen C."/>
            <person name="Cichocki N."/>
            <person name="Clum A."/>
            <person name="Culley D."/>
            <person name="Crous P.W."/>
            <person name="Fauchery L."/>
            <person name="Girlanda M."/>
            <person name="Hayes R."/>
            <person name="Keri Z."/>
            <person name="LaButti K."/>
            <person name="Lipzen A."/>
            <person name="Lombard V."/>
            <person name="Magnuson J."/>
            <person name="Maillard F."/>
            <person name="Morin E."/>
            <person name="Murat C."/>
            <person name="Nolan M."/>
            <person name="Ohm R."/>
            <person name="Pangilinan J."/>
            <person name="Pereira M."/>
            <person name="Perotto S."/>
            <person name="Peter M."/>
            <person name="Riley R."/>
            <person name="Sitrit Y."/>
            <person name="Stielow B."/>
            <person name="Szollosi G."/>
            <person name="Zifcakova L."/>
            <person name="Stursova M."/>
            <person name="Spatafora J.W."/>
            <person name="Tedersoo L."/>
            <person name="Vaario L.-M."/>
            <person name="Yamada A."/>
            <person name="Yan M."/>
            <person name="Wang P."/>
            <person name="Xu J."/>
            <person name="Bruns T."/>
            <person name="Baldrian P."/>
            <person name="Vilgalys R."/>
            <person name="Henrissat B."/>
            <person name="Grigoriev I.V."/>
            <person name="Hibbett D."/>
            <person name="Nagy L.G."/>
            <person name="Martin F.M."/>
        </authorList>
    </citation>
    <scope>NUCLEOTIDE SEQUENCE</scope>
    <source>
        <strain evidence="1">BED1</strain>
    </source>
</reference>
<keyword evidence="3" id="KW-1185">Reference proteome</keyword>
<proteinExistence type="predicted"/>
<dbReference type="EMBL" id="WHUW01000008">
    <property type="protein sequence ID" value="KAF8443130.1"/>
    <property type="molecule type" value="Genomic_DNA"/>
</dbReference>
<evidence type="ECO:0000313" key="2">
    <source>
        <dbReference type="EMBL" id="KAF8443130.1"/>
    </source>
</evidence>
<accession>A0AAD4BC63</accession>
<protein>
    <submittedName>
        <fullName evidence="1">Uncharacterized protein</fullName>
    </submittedName>
</protein>